<dbReference type="SUPFAM" id="SSF48576">
    <property type="entry name" value="Terpenoid synthases"/>
    <property type="match status" value="1"/>
</dbReference>
<evidence type="ECO:0000256" key="2">
    <source>
        <dbReference type="RuleBase" id="RU366034"/>
    </source>
</evidence>
<sequence>MWRFEHSIVMLGDVATSAHSFSRRPLHIPPLPCPFPSEINVHASEVDAESHAWLAASKMLNDAETIEHFRRSKIGLLAARTNPTVPRDSLRLINDWYNWLFAFDDAFCESELVGHRASALARALPPLLEILDGRRVPDAADAFGLALTELLHRISEYATPAQVDRWRITVKEYLFAQIWEAANREVDLIPTPDDYVLMRRITGATYTCFALIDVGGGYRLEAEEWHHPDVRTLSDLACDLIGWDNDLLSYAKERDRDKARHNLVTVLETHKNLVLQDALSEVSEMHNATVAAFLERRAALEQWASLPVRKYVRGLEHWVRGHIAFSLGSARYVHAWPDGTQWPKAV</sequence>
<protein>
    <recommendedName>
        <fullName evidence="2">Terpene synthase</fullName>
        <ecNumber evidence="2">4.2.3.-</ecNumber>
    </recommendedName>
</protein>
<dbReference type="InterPro" id="IPR008949">
    <property type="entry name" value="Isoprenoid_synthase_dom_sf"/>
</dbReference>
<reference evidence="4" key="1">
    <citation type="journal article" date="2019" name="Int. J. Syst. Evol. Microbiol.">
        <title>The Global Catalogue of Microorganisms (GCM) 10K type strain sequencing project: providing services to taxonomists for standard genome sequencing and annotation.</title>
        <authorList>
            <consortium name="The Broad Institute Genomics Platform"/>
            <consortium name="The Broad Institute Genome Sequencing Center for Infectious Disease"/>
            <person name="Wu L."/>
            <person name="Ma J."/>
        </authorList>
    </citation>
    <scope>NUCLEOTIDE SEQUENCE [LARGE SCALE GENOMIC DNA]</scope>
    <source>
        <strain evidence="4">JCM 16904</strain>
    </source>
</reference>
<dbReference type="InterPro" id="IPR034686">
    <property type="entry name" value="Terpene_cyclase-like_2"/>
</dbReference>
<comment type="similarity">
    <text evidence="2">Belongs to the terpene synthase family.</text>
</comment>
<dbReference type="SFLD" id="SFLDG01020">
    <property type="entry name" value="Terpene_Cyclase_Like_2"/>
    <property type="match status" value="1"/>
</dbReference>
<evidence type="ECO:0000313" key="3">
    <source>
        <dbReference type="EMBL" id="GAA3657125.1"/>
    </source>
</evidence>
<proteinExistence type="inferred from homology"/>
<comment type="cofactor">
    <cofactor evidence="2">
        <name>Mg(2+)</name>
        <dbReference type="ChEBI" id="CHEBI:18420"/>
    </cofactor>
</comment>
<dbReference type="Gene3D" id="1.10.600.10">
    <property type="entry name" value="Farnesyl Diphosphate Synthase"/>
    <property type="match status" value="1"/>
</dbReference>
<dbReference type="PANTHER" id="PTHR35201">
    <property type="entry name" value="TERPENE SYNTHASE"/>
    <property type="match status" value="1"/>
</dbReference>
<keyword evidence="4" id="KW-1185">Reference proteome</keyword>
<evidence type="ECO:0000313" key="4">
    <source>
        <dbReference type="Proteomes" id="UP001500902"/>
    </source>
</evidence>
<evidence type="ECO:0000256" key="1">
    <source>
        <dbReference type="ARBA" id="ARBA00023239"/>
    </source>
</evidence>
<gene>
    <name evidence="3" type="ORF">GCM10022224_020260</name>
</gene>
<dbReference type="PANTHER" id="PTHR35201:SF4">
    <property type="entry name" value="BETA-PINACENE SYNTHASE-RELATED"/>
    <property type="match status" value="1"/>
</dbReference>
<dbReference type="SFLD" id="SFLDS00005">
    <property type="entry name" value="Isoprenoid_Synthase_Type_I"/>
    <property type="match status" value="1"/>
</dbReference>
<dbReference type="Proteomes" id="UP001500902">
    <property type="component" value="Unassembled WGS sequence"/>
</dbReference>
<accession>A0ABP7BEJ3</accession>
<dbReference type="EMBL" id="BAAAZP010000033">
    <property type="protein sequence ID" value="GAA3657125.1"/>
    <property type="molecule type" value="Genomic_DNA"/>
</dbReference>
<keyword evidence="1 2" id="KW-0456">Lyase</keyword>
<name>A0ABP7BEJ3_9ACTN</name>
<dbReference type="EC" id="4.2.3.-" evidence="2"/>
<dbReference type="Pfam" id="PF19086">
    <property type="entry name" value="Terpene_syn_C_2"/>
    <property type="match status" value="1"/>
</dbReference>
<comment type="caution">
    <text evidence="3">The sequence shown here is derived from an EMBL/GenBank/DDBJ whole genome shotgun (WGS) entry which is preliminary data.</text>
</comment>
<organism evidence="3 4">
    <name type="scientific">Nonomuraea antimicrobica</name>
    <dbReference type="NCBI Taxonomy" id="561173"/>
    <lineage>
        <taxon>Bacteria</taxon>
        <taxon>Bacillati</taxon>
        <taxon>Actinomycetota</taxon>
        <taxon>Actinomycetes</taxon>
        <taxon>Streptosporangiales</taxon>
        <taxon>Streptosporangiaceae</taxon>
        <taxon>Nonomuraea</taxon>
    </lineage>
</organism>
<keyword evidence="2" id="KW-0460">Magnesium</keyword>
<keyword evidence="2" id="KW-0479">Metal-binding</keyword>